<feature type="coiled-coil region" evidence="1">
    <location>
        <begin position="32"/>
        <end position="59"/>
    </location>
</feature>
<keyword evidence="3" id="KW-1185">Reference proteome</keyword>
<name>A0A7W7T6E4_9PSEU</name>
<reference evidence="2 3" key="1">
    <citation type="submission" date="2020-08" db="EMBL/GenBank/DDBJ databases">
        <title>Sequencing the genomes of 1000 actinobacteria strains.</title>
        <authorList>
            <person name="Klenk H.-P."/>
        </authorList>
    </citation>
    <scope>NUCLEOTIDE SEQUENCE [LARGE SCALE GENOMIC DNA]</scope>
    <source>
        <strain evidence="2 3">DSM 45084</strain>
    </source>
</reference>
<protein>
    <submittedName>
        <fullName evidence="2">Uncharacterized protein</fullName>
    </submittedName>
</protein>
<dbReference type="EMBL" id="JACHJS010000001">
    <property type="protein sequence ID" value="MBB4967423.1"/>
    <property type="molecule type" value="Genomic_DNA"/>
</dbReference>
<accession>A0A7W7T6E4</accession>
<dbReference type="Proteomes" id="UP000542674">
    <property type="component" value="Unassembled WGS sequence"/>
</dbReference>
<evidence type="ECO:0000256" key="1">
    <source>
        <dbReference type="SAM" id="Coils"/>
    </source>
</evidence>
<proteinExistence type="predicted"/>
<comment type="caution">
    <text evidence="2">The sequence shown here is derived from an EMBL/GenBank/DDBJ whole genome shotgun (WGS) entry which is preliminary data.</text>
</comment>
<dbReference type="AlphaFoldDB" id="A0A7W7T6E4"/>
<evidence type="ECO:0000313" key="2">
    <source>
        <dbReference type="EMBL" id="MBB4967423.1"/>
    </source>
</evidence>
<sequence>MEPPGKDLYSGAAAKAIRTSSGHEPGGYLWANLQARNALQKTIENIEAALAQYQVTEKNAELGLKA</sequence>
<keyword evidence="1" id="KW-0175">Coiled coil</keyword>
<organism evidence="2 3">
    <name type="scientific">Saccharothrix violaceirubra</name>
    <dbReference type="NCBI Taxonomy" id="413306"/>
    <lineage>
        <taxon>Bacteria</taxon>
        <taxon>Bacillati</taxon>
        <taxon>Actinomycetota</taxon>
        <taxon>Actinomycetes</taxon>
        <taxon>Pseudonocardiales</taxon>
        <taxon>Pseudonocardiaceae</taxon>
        <taxon>Saccharothrix</taxon>
    </lineage>
</organism>
<gene>
    <name evidence="2" type="ORF">F4559_004782</name>
</gene>
<evidence type="ECO:0000313" key="3">
    <source>
        <dbReference type="Proteomes" id="UP000542674"/>
    </source>
</evidence>
<dbReference type="RefSeq" id="WP_184672128.1">
    <property type="nucleotide sequence ID" value="NZ_BAABAI010000009.1"/>
</dbReference>